<organism evidence="2">
    <name type="scientific">uncultured bacterium</name>
    <name type="common">gcode 4</name>
    <dbReference type="NCBI Taxonomy" id="1234023"/>
    <lineage>
        <taxon>Bacteria</taxon>
        <taxon>environmental samples</taxon>
    </lineage>
</organism>
<dbReference type="Gene3D" id="3.30.720.100">
    <property type="match status" value="1"/>
</dbReference>
<dbReference type="AlphaFoldDB" id="K2FXQ4"/>
<sequence>MKSVEQKSYRQKIVPFLWFDDKAEEAVNFYASVFKNSKPLTTTHYSKAGAGVSWRPEWSIMTIDFLLDWQELIALNGGPEFKFTPAISFFVSCENIQEMEMHWKKLSEGWVVLMELDKYSFSERFWWVQDKFGVSWQLNLASRNQKITPFLMFVGDQHGKAEEAIYFYTSLFKDSGIINIEHFGPNEEETEWTVKHGIFFLDWLEFMCMDSDKEHLFTFSFATSFVVNCDNQDEIDELWKRLAEGGEEEQCGWLRDKYGVAWQIIPPILDEMINDPDISKSNRALEAMLKMKKIDINALKLAYENKLK</sequence>
<dbReference type="Gene3D" id="3.10.180.10">
    <property type="entry name" value="2,3-Dihydroxybiphenyl 1,2-Dioxygenase, domain 1"/>
    <property type="match status" value="1"/>
</dbReference>
<comment type="caution">
    <text evidence="2">The sequence shown here is derived from an EMBL/GenBank/DDBJ whole genome shotgun (WGS) entry which is preliminary data.</text>
</comment>
<dbReference type="InterPro" id="IPR027259">
    <property type="entry name" value="MTase_demethylubiq_bac"/>
</dbReference>
<dbReference type="EMBL" id="AMFJ01000428">
    <property type="protein sequence ID" value="EKE27768.1"/>
    <property type="molecule type" value="Genomic_DNA"/>
</dbReference>
<dbReference type="PANTHER" id="PTHR33990:SF4">
    <property type="entry name" value="PHNB-LIKE DOMAIN-CONTAINING PROTEIN"/>
    <property type="match status" value="1"/>
</dbReference>
<reference evidence="2" key="1">
    <citation type="journal article" date="2012" name="Science">
        <title>Fermentation, hydrogen, and sulfur metabolism in multiple uncultivated bacterial phyla.</title>
        <authorList>
            <person name="Wrighton K.C."/>
            <person name="Thomas B.C."/>
            <person name="Sharon I."/>
            <person name="Miller C.S."/>
            <person name="Castelle C.J."/>
            <person name="VerBerkmoes N.C."/>
            <person name="Wilkins M.J."/>
            <person name="Hettich R.L."/>
            <person name="Lipton M.S."/>
            <person name="Williams K.H."/>
            <person name="Long P.E."/>
            <person name="Banfield J.F."/>
        </authorList>
    </citation>
    <scope>NUCLEOTIDE SEQUENCE [LARGE SCALE GENOMIC DNA]</scope>
</reference>
<dbReference type="PIRSF" id="PIRSF021700">
    <property type="entry name" value="3_dmu_93_MTrfase"/>
    <property type="match status" value="1"/>
</dbReference>
<proteinExistence type="predicted"/>
<dbReference type="InterPro" id="IPR029068">
    <property type="entry name" value="Glyas_Bleomycin-R_OHBP_Dase"/>
</dbReference>
<dbReference type="Pfam" id="PF06983">
    <property type="entry name" value="3-dmu-9_3-mt"/>
    <property type="match status" value="2"/>
</dbReference>
<accession>K2FXQ4</accession>
<dbReference type="SUPFAM" id="SSF54593">
    <property type="entry name" value="Glyoxalase/Bleomycin resistance protein/Dihydroxybiphenyl dioxygenase"/>
    <property type="match status" value="2"/>
</dbReference>
<dbReference type="PANTHER" id="PTHR33990">
    <property type="entry name" value="PROTEIN YJDN-RELATED"/>
    <property type="match status" value="1"/>
</dbReference>
<feature type="domain" description="PhnB-like" evidence="1">
    <location>
        <begin position="11"/>
        <end position="138"/>
    </location>
</feature>
<name>K2FXQ4_9BACT</name>
<gene>
    <name evidence="2" type="ORF">ACD_3C00154G0011</name>
</gene>
<evidence type="ECO:0000259" key="1">
    <source>
        <dbReference type="Pfam" id="PF06983"/>
    </source>
</evidence>
<dbReference type="PIRSF" id="PIRSF500687">
    <property type="entry name" value="MTase_demethylubiq_bact"/>
    <property type="match status" value="1"/>
</dbReference>
<protein>
    <recommendedName>
        <fullName evidence="1">PhnB-like domain-containing protein</fullName>
    </recommendedName>
</protein>
<dbReference type="CDD" id="cd06588">
    <property type="entry name" value="PhnB_like"/>
    <property type="match status" value="2"/>
</dbReference>
<dbReference type="Gene3D" id="3.30.720.110">
    <property type="match status" value="1"/>
</dbReference>
<dbReference type="InterPro" id="IPR028973">
    <property type="entry name" value="PhnB-like"/>
</dbReference>
<feature type="domain" description="PhnB-like" evidence="1">
    <location>
        <begin position="145"/>
        <end position="265"/>
    </location>
</feature>
<dbReference type="InterPro" id="IPR009725">
    <property type="entry name" value="3_dmu_93_MTrfase"/>
</dbReference>
<evidence type="ECO:0000313" key="2">
    <source>
        <dbReference type="EMBL" id="EKE27768.1"/>
    </source>
</evidence>